<accession>A0AAD4GML2</accession>
<gene>
    <name evidence="3" type="ORF">L210DRAFT_874785</name>
</gene>
<dbReference type="EMBL" id="WHUW01000002">
    <property type="protein sequence ID" value="KAF8451133.1"/>
    <property type="molecule type" value="Genomic_DNA"/>
</dbReference>
<comment type="caution">
    <text evidence="3">The sequence shown here is derived from an EMBL/GenBank/DDBJ whole genome shotgun (WGS) entry which is preliminary data.</text>
</comment>
<feature type="domain" description="DUF6532" evidence="2">
    <location>
        <begin position="37"/>
        <end position="233"/>
    </location>
</feature>
<proteinExistence type="predicted"/>
<protein>
    <recommendedName>
        <fullName evidence="2">DUF6532 domain-containing protein</fullName>
    </recommendedName>
</protein>
<sequence>MNPTTATDSETTKAGANLGRPKAGDYDAATRTLLQTAIQIFCSILLTDDPFPSTAQEEKWALSAWEIARSHHKVNIDHNPALIRLITARTSHLRGQFKARARSVVMNPNTYGFLSGQGEDGIKGNRALVAELKKASAFIYVERGLSIERHVGIYANPAIQQVINEVLFKRANDDGIRWARYYSPFPRVGFALTLTAIECAIDEWATGVRQNVTFREEDYSDVFTSHMNALNEFDEVASRYNLLPTILQQVFDNGCAHAGIVSIAAKKDKQAVPSSAFVNAMQEYE</sequence>
<evidence type="ECO:0000313" key="4">
    <source>
        <dbReference type="Proteomes" id="UP001194468"/>
    </source>
</evidence>
<organism evidence="3 4">
    <name type="scientific">Boletus edulis BED1</name>
    <dbReference type="NCBI Taxonomy" id="1328754"/>
    <lineage>
        <taxon>Eukaryota</taxon>
        <taxon>Fungi</taxon>
        <taxon>Dikarya</taxon>
        <taxon>Basidiomycota</taxon>
        <taxon>Agaricomycotina</taxon>
        <taxon>Agaricomycetes</taxon>
        <taxon>Agaricomycetidae</taxon>
        <taxon>Boletales</taxon>
        <taxon>Boletineae</taxon>
        <taxon>Boletaceae</taxon>
        <taxon>Boletoideae</taxon>
        <taxon>Boletus</taxon>
    </lineage>
</organism>
<dbReference type="InterPro" id="IPR045341">
    <property type="entry name" value="DUF6532"/>
</dbReference>
<evidence type="ECO:0000259" key="2">
    <source>
        <dbReference type="Pfam" id="PF20149"/>
    </source>
</evidence>
<feature type="region of interest" description="Disordered" evidence="1">
    <location>
        <begin position="1"/>
        <end position="22"/>
    </location>
</feature>
<evidence type="ECO:0000256" key="1">
    <source>
        <dbReference type="SAM" id="MobiDB-lite"/>
    </source>
</evidence>
<reference evidence="3" key="2">
    <citation type="journal article" date="2020" name="Nat. Commun.">
        <title>Large-scale genome sequencing of mycorrhizal fungi provides insights into the early evolution of symbiotic traits.</title>
        <authorList>
            <person name="Miyauchi S."/>
            <person name="Kiss E."/>
            <person name="Kuo A."/>
            <person name="Drula E."/>
            <person name="Kohler A."/>
            <person name="Sanchez-Garcia M."/>
            <person name="Morin E."/>
            <person name="Andreopoulos B."/>
            <person name="Barry K.W."/>
            <person name="Bonito G."/>
            <person name="Buee M."/>
            <person name="Carver A."/>
            <person name="Chen C."/>
            <person name="Cichocki N."/>
            <person name="Clum A."/>
            <person name="Culley D."/>
            <person name="Crous P.W."/>
            <person name="Fauchery L."/>
            <person name="Girlanda M."/>
            <person name="Hayes R.D."/>
            <person name="Keri Z."/>
            <person name="LaButti K."/>
            <person name="Lipzen A."/>
            <person name="Lombard V."/>
            <person name="Magnuson J."/>
            <person name="Maillard F."/>
            <person name="Murat C."/>
            <person name="Nolan M."/>
            <person name="Ohm R.A."/>
            <person name="Pangilinan J."/>
            <person name="Pereira M.F."/>
            <person name="Perotto S."/>
            <person name="Peter M."/>
            <person name="Pfister S."/>
            <person name="Riley R."/>
            <person name="Sitrit Y."/>
            <person name="Stielow J.B."/>
            <person name="Szollosi G."/>
            <person name="Zifcakova L."/>
            <person name="Stursova M."/>
            <person name="Spatafora J.W."/>
            <person name="Tedersoo L."/>
            <person name="Vaario L.M."/>
            <person name="Yamada A."/>
            <person name="Yan M."/>
            <person name="Wang P."/>
            <person name="Xu J."/>
            <person name="Bruns T."/>
            <person name="Baldrian P."/>
            <person name="Vilgalys R."/>
            <person name="Dunand C."/>
            <person name="Henrissat B."/>
            <person name="Grigoriev I.V."/>
            <person name="Hibbett D."/>
            <person name="Nagy L.G."/>
            <person name="Martin F.M."/>
        </authorList>
    </citation>
    <scope>NUCLEOTIDE SEQUENCE</scope>
    <source>
        <strain evidence="3">BED1</strain>
    </source>
</reference>
<feature type="non-terminal residue" evidence="3">
    <location>
        <position position="1"/>
    </location>
</feature>
<name>A0AAD4GML2_BOLED</name>
<evidence type="ECO:0000313" key="3">
    <source>
        <dbReference type="EMBL" id="KAF8451133.1"/>
    </source>
</evidence>
<feature type="compositionally biased region" description="Polar residues" evidence="1">
    <location>
        <begin position="1"/>
        <end position="14"/>
    </location>
</feature>
<dbReference type="Pfam" id="PF20149">
    <property type="entry name" value="DUF6532"/>
    <property type="match status" value="1"/>
</dbReference>
<keyword evidence="4" id="KW-1185">Reference proteome</keyword>
<reference evidence="3" key="1">
    <citation type="submission" date="2019-10" db="EMBL/GenBank/DDBJ databases">
        <authorList>
            <consortium name="DOE Joint Genome Institute"/>
            <person name="Kuo A."/>
            <person name="Miyauchi S."/>
            <person name="Kiss E."/>
            <person name="Drula E."/>
            <person name="Kohler A."/>
            <person name="Sanchez-Garcia M."/>
            <person name="Andreopoulos B."/>
            <person name="Barry K.W."/>
            <person name="Bonito G."/>
            <person name="Buee M."/>
            <person name="Carver A."/>
            <person name="Chen C."/>
            <person name="Cichocki N."/>
            <person name="Clum A."/>
            <person name="Culley D."/>
            <person name="Crous P.W."/>
            <person name="Fauchery L."/>
            <person name="Girlanda M."/>
            <person name="Hayes R."/>
            <person name="Keri Z."/>
            <person name="LaButti K."/>
            <person name="Lipzen A."/>
            <person name="Lombard V."/>
            <person name="Magnuson J."/>
            <person name="Maillard F."/>
            <person name="Morin E."/>
            <person name="Murat C."/>
            <person name="Nolan M."/>
            <person name="Ohm R."/>
            <person name="Pangilinan J."/>
            <person name="Pereira M."/>
            <person name="Perotto S."/>
            <person name="Peter M."/>
            <person name="Riley R."/>
            <person name="Sitrit Y."/>
            <person name="Stielow B."/>
            <person name="Szollosi G."/>
            <person name="Zifcakova L."/>
            <person name="Stursova M."/>
            <person name="Spatafora J.W."/>
            <person name="Tedersoo L."/>
            <person name="Vaario L.-M."/>
            <person name="Yamada A."/>
            <person name="Yan M."/>
            <person name="Wang P."/>
            <person name="Xu J."/>
            <person name="Bruns T."/>
            <person name="Baldrian P."/>
            <person name="Vilgalys R."/>
            <person name="Henrissat B."/>
            <person name="Grigoriev I.V."/>
            <person name="Hibbett D."/>
            <person name="Nagy L.G."/>
            <person name="Martin F.M."/>
        </authorList>
    </citation>
    <scope>NUCLEOTIDE SEQUENCE</scope>
    <source>
        <strain evidence="3">BED1</strain>
    </source>
</reference>
<dbReference type="Proteomes" id="UP001194468">
    <property type="component" value="Unassembled WGS sequence"/>
</dbReference>
<dbReference type="AlphaFoldDB" id="A0AAD4GML2"/>